<dbReference type="EMBL" id="JATAAI010000043">
    <property type="protein sequence ID" value="KAK1733953.1"/>
    <property type="molecule type" value="Genomic_DNA"/>
</dbReference>
<feature type="region of interest" description="Disordered" evidence="1">
    <location>
        <begin position="136"/>
        <end position="156"/>
    </location>
</feature>
<dbReference type="AlphaFoldDB" id="A0AAD8XV18"/>
<reference evidence="2" key="1">
    <citation type="submission" date="2023-06" db="EMBL/GenBank/DDBJ databases">
        <title>Survivors Of The Sea: Transcriptome response of Skeletonema marinoi to long-term dormancy.</title>
        <authorList>
            <person name="Pinder M.I.M."/>
            <person name="Kourtchenko O."/>
            <person name="Robertson E.K."/>
            <person name="Larsson T."/>
            <person name="Maumus F."/>
            <person name="Osuna-Cruz C.M."/>
            <person name="Vancaester E."/>
            <person name="Stenow R."/>
            <person name="Vandepoele K."/>
            <person name="Ploug H."/>
            <person name="Bruchert V."/>
            <person name="Godhe A."/>
            <person name="Topel M."/>
        </authorList>
    </citation>
    <scope>NUCLEOTIDE SEQUENCE</scope>
    <source>
        <strain evidence="2">R05AC</strain>
    </source>
</reference>
<protein>
    <submittedName>
        <fullName evidence="2">Uncharacterized protein</fullName>
    </submittedName>
</protein>
<evidence type="ECO:0000313" key="3">
    <source>
        <dbReference type="Proteomes" id="UP001224775"/>
    </source>
</evidence>
<comment type="caution">
    <text evidence="2">The sequence shown here is derived from an EMBL/GenBank/DDBJ whole genome shotgun (WGS) entry which is preliminary data.</text>
</comment>
<proteinExistence type="predicted"/>
<feature type="compositionally biased region" description="Low complexity" evidence="1">
    <location>
        <begin position="684"/>
        <end position="698"/>
    </location>
</feature>
<evidence type="ECO:0000313" key="2">
    <source>
        <dbReference type="EMBL" id="KAK1733953.1"/>
    </source>
</evidence>
<feature type="compositionally biased region" description="Acidic residues" evidence="1">
    <location>
        <begin position="344"/>
        <end position="355"/>
    </location>
</feature>
<feature type="region of interest" description="Disordered" evidence="1">
    <location>
        <begin position="329"/>
        <end position="386"/>
    </location>
</feature>
<gene>
    <name evidence="2" type="ORF">QTG54_015480</name>
</gene>
<evidence type="ECO:0000256" key="1">
    <source>
        <dbReference type="SAM" id="MobiDB-lite"/>
    </source>
</evidence>
<feature type="compositionally biased region" description="Low complexity" evidence="1">
    <location>
        <begin position="45"/>
        <end position="59"/>
    </location>
</feature>
<dbReference type="Proteomes" id="UP001224775">
    <property type="component" value="Unassembled WGS sequence"/>
</dbReference>
<keyword evidence="3" id="KW-1185">Reference proteome</keyword>
<feature type="region of interest" description="Disordered" evidence="1">
    <location>
        <begin position="27"/>
        <end position="83"/>
    </location>
</feature>
<name>A0AAD8XV18_9STRA</name>
<sequence>MATSASPASPPSPSRALHSGVSVLEHLGDAEMNNNSSSIGTAGIMDESMNNDNMSSSSEATNDDINDAALPESPPSDAANQNRLGGSIATPAYALLVGVALENESKILSIPLTTLPTTLGKQHDTKDVNFVGLTEYNSNDGDKTEGGSSANNKSGPKLSKSMCCIYYRDGEQGGKLGCYKKRKKKPAAAVKVGDTNNNDADEMSIDGDVDALNGMNYLPYEKPQEENDKAAEVAPNDIIRLPSMQQTDPLPSSGFFAVECTGRKIIVGGTALKKGQHAMLSDGITVQIASHCFYFLLPKNIDAANNQKSIKVTLTKTVVKVLDGGSVSAAATAHSSKKKRDNDNSDDETTSDDDSSILIKSPRPTKKSKSSSSTTDNNDLPFASTLESKTDTELLQMLSEATESNGWDKHSQNIGTTLATRACRAAANSSKLQKMNRDFTGVTQRDVMNWINKDSDTFGEYEKMMLRKIEPKSFGIAMGKAIIRAGYTKSDVKSGRANRWTLPGDIIVPAVATVAPPTMKKSPSTTQMKLLPTGGGGNKSPQKPMALPNASKVVEVMEKEEMDKSAVMDVNNNDNNGDGSGGAVDMTAKEDSIKNAVLPTNEDLKTFVEAWLARPENALVSSTLFPTSKDKEEIMKGCGVDKKRLESFFYRMRKKLKQTQEAEGAASSASDGQKAADVSAPVGAAMPHNPPTATAAPAPTTAAIYPTTMTQQERENIAASRAFNEAIQSGSPFKMATEEAAAAAVAARANQNLPAPTSPHVQKDT</sequence>
<feature type="region of interest" description="Disordered" evidence="1">
    <location>
        <begin position="1"/>
        <end position="20"/>
    </location>
</feature>
<feature type="region of interest" description="Disordered" evidence="1">
    <location>
        <begin position="661"/>
        <end position="698"/>
    </location>
</feature>
<accession>A0AAD8XV18</accession>
<organism evidence="2 3">
    <name type="scientific">Skeletonema marinoi</name>
    <dbReference type="NCBI Taxonomy" id="267567"/>
    <lineage>
        <taxon>Eukaryota</taxon>
        <taxon>Sar</taxon>
        <taxon>Stramenopiles</taxon>
        <taxon>Ochrophyta</taxon>
        <taxon>Bacillariophyta</taxon>
        <taxon>Coscinodiscophyceae</taxon>
        <taxon>Thalassiosirophycidae</taxon>
        <taxon>Thalassiosirales</taxon>
        <taxon>Skeletonemataceae</taxon>
        <taxon>Skeletonema</taxon>
        <taxon>Skeletonema marinoi-dohrnii complex</taxon>
    </lineage>
</organism>